<proteinExistence type="predicted"/>
<gene>
    <name evidence="2" type="ORF">DM02DRAFT_616660</name>
</gene>
<feature type="signal peptide" evidence="1">
    <location>
        <begin position="1"/>
        <end position="19"/>
    </location>
</feature>
<name>A0A2V1DJ07_9PLEO</name>
<feature type="chain" id="PRO_5016106519" description="Secreted protein" evidence="1">
    <location>
        <begin position="20"/>
        <end position="84"/>
    </location>
</feature>
<evidence type="ECO:0000313" key="2">
    <source>
        <dbReference type="EMBL" id="PVH97239.1"/>
    </source>
</evidence>
<reference evidence="2 3" key="1">
    <citation type="journal article" date="2018" name="Sci. Rep.">
        <title>Comparative genomics provides insights into the lifestyle and reveals functional heterogeneity of dark septate endophytic fungi.</title>
        <authorList>
            <person name="Knapp D.G."/>
            <person name="Nemeth J.B."/>
            <person name="Barry K."/>
            <person name="Hainaut M."/>
            <person name="Henrissat B."/>
            <person name="Johnson J."/>
            <person name="Kuo A."/>
            <person name="Lim J.H.P."/>
            <person name="Lipzen A."/>
            <person name="Nolan M."/>
            <person name="Ohm R.A."/>
            <person name="Tamas L."/>
            <person name="Grigoriev I.V."/>
            <person name="Spatafora J.W."/>
            <person name="Nagy L.G."/>
            <person name="Kovacs G.M."/>
        </authorList>
    </citation>
    <scope>NUCLEOTIDE SEQUENCE [LARGE SCALE GENOMIC DNA]</scope>
    <source>
        <strain evidence="2 3">DSE2036</strain>
    </source>
</reference>
<keyword evidence="1" id="KW-0732">Signal</keyword>
<dbReference type="AlphaFoldDB" id="A0A2V1DJ07"/>
<keyword evidence="3" id="KW-1185">Reference proteome</keyword>
<accession>A0A2V1DJ07</accession>
<evidence type="ECO:0000313" key="3">
    <source>
        <dbReference type="Proteomes" id="UP000244855"/>
    </source>
</evidence>
<dbReference type="EMBL" id="KZ805442">
    <property type="protein sequence ID" value="PVH97239.1"/>
    <property type="molecule type" value="Genomic_DNA"/>
</dbReference>
<protein>
    <recommendedName>
        <fullName evidence="4">Secreted protein</fullName>
    </recommendedName>
</protein>
<evidence type="ECO:0008006" key="4">
    <source>
        <dbReference type="Google" id="ProtNLM"/>
    </source>
</evidence>
<evidence type="ECO:0000256" key="1">
    <source>
        <dbReference type="SAM" id="SignalP"/>
    </source>
</evidence>
<dbReference type="Proteomes" id="UP000244855">
    <property type="component" value="Unassembled WGS sequence"/>
</dbReference>
<sequence length="84" mass="9709">MTTHLARGLLLLQLGYVTRFTLSKFATGLTTYLIDRVNLGSPRTREADEDGESSREVFVYRMYRKTFTVMNGSECTDRGWMRGY</sequence>
<organism evidence="2 3">
    <name type="scientific">Periconia macrospinosa</name>
    <dbReference type="NCBI Taxonomy" id="97972"/>
    <lineage>
        <taxon>Eukaryota</taxon>
        <taxon>Fungi</taxon>
        <taxon>Dikarya</taxon>
        <taxon>Ascomycota</taxon>
        <taxon>Pezizomycotina</taxon>
        <taxon>Dothideomycetes</taxon>
        <taxon>Pleosporomycetidae</taxon>
        <taxon>Pleosporales</taxon>
        <taxon>Massarineae</taxon>
        <taxon>Periconiaceae</taxon>
        <taxon>Periconia</taxon>
    </lineage>
</organism>